<dbReference type="Proteomes" id="UP001596083">
    <property type="component" value="Unassembled WGS sequence"/>
</dbReference>
<dbReference type="Gene3D" id="2.60.120.10">
    <property type="entry name" value="Jelly Rolls"/>
    <property type="match status" value="1"/>
</dbReference>
<keyword evidence="3" id="KW-1185">Reference proteome</keyword>
<organism evidence="2 3">
    <name type="scientific">Streptomyces gamaensis</name>
    <dbReference type="NCBI Taxonomy" id="1763542"/>
    <lineage>
        <taxon>Bacteria</taxon>
        <taxon>Bacillati</taxon>
        <taxon>Actinomycetota</taxon>
        <taxon>Actinomycetes</taxon>
        <taxon>Kitasatosporales</taxon>
        <taxon>Streptomycetaceae</taxon>
        <taxon>Streptomyces</taxon>
    </lineage>
</organism>
<dbReference type="Pfam" id="PF07883">
    <property type="entry name" value="Cupin_2"/>
    <property type="match status" value="1"/>
</dbReference>
<evidence type="ECO:0000313" key="3">
    <source>
        <dbReference type="Proteomes" id="UP001596083"/>
    </source>
</evidence>
<feature type="domain" description="Cupin type-2" evidence="1">
    <location>
        <begin position="48"/>
        <end position="102"/>
    </location>
</feature>
<evidence type="ECO:0000313" key="2">
    <source>
        <dbReference type="EMBL" id="MFC5723862.1"/>
    </source>
</evidence>
<dbReference type="SUPFAM" id="SSF51182">
    <property type="entry name" value="RmlC-like cupins"/>
    <property type="match status" value="1"/>
</dbReference>
<dbReference type="InterPro" id="IPR011051">
    <property type="entry name" value="RmlC_Cupin_sf"/>
</dbReference>
<comment type="caution">
    <text evidence="2">The sequence shown here is derived from an EMBL/GenBank/DDBJ whole genome shotgun (WGS) entry which is preliminary data.</text>
</comment>
<name>A0ABW0Z7Q3_9ACTN</name>
<proteinExistence type="predicted"/>
<sequence length="107" mass="11322">METKQTPVVDVAGLAGKLPAVWRTHVLGEVGGARIKVLRMDETPHEGEAHERTEALFVLEGRMELTYDGTDVTVRAGEICVVPAGTYHTVRAGSSGVLVIIDAIAGA</sequence>
<dbReference type="InterPro" id="IPR013096">
    <property type="entry name" value="Cupin_2"/>
</dbReference>
<evidence type="ECO:0000259" key="1">
    <source>
        <dbReference type="Pfam" id="PF07883"/>
    </source>
</evidence>
<reference evidence="3" key="1">
    <citation type="journal article" date="2019" name="Int. J. Syst. Evol. Microbiol.">
        <title>The Global Catalogue of Microorganisms (GCM) 10K type strain sequencing project: providing services to taxonomists for standard genome sequencing and annotation.</title>
        <authorList>
            <consortium name="The Broad Institute Genomics Platform"/>
            <consortium name="The Broad Institute Genome Sequencing Center for Infectious Disease"/>
            <person name="Wu L."/>
            <person name="Ma J."/>
        </authorList>
    </citation>
    <scope>NUCLEOTIDE SEQUENCE [LARGE SCALE GENOMIC DNA]</scope>
    <source>
        <strain evidence="3">CGMCC 4.7304</strain>
    </source>
</reference>
<dbReference type="RefSeq" id="WP_390320280.1">
    <property type="nucleotide sequence ID" value="NZ_JBHSPB010000021.1"/>
</dbReference>
<protein>
    <submittedName>
        <fullName evidence="2">Cupin domain-containing protein</fullName>
    </submittedName>
</protein>
<dbReference type="EMBL" id="JBHSPB010000021">
    <property type="protein sequence ID" value="MFC5723862.1"/>
    <property type="molecule type" value="Genomic_DNA"/>
</dbReference>
<dbReference type="InterPro" id="IPR014710">
    <property type="entry name" value="RmlC-like_jellyroll"/>
</dbReference>
<gene>
    <name evidence="2" type="ORF">ACFP1Z_27225</name>
</gene>
<accession>A0ABW0Z7Q3</accession>